<dbReference type="PANTHER" id="PTHR16529">
    <property type="entry name" value="CD177 ANTIGEN"/>
    <property type="match status" value="1"/>
</dbReference>
<dbReference type="GeneTree" id="ENSGT00530000063351"/>
<keyword evidence="5" id="KW-0325">Glycoprotein</keyword>
<reference evidence="8" key="3">
    <citation type="submission" date="2025-09" db="UniProtKB">
        <authorList>
            <consortium name="Ensembl"/>
        </authorList>
    </citation>
    <scope>IDENTIFICATION</scope>
    <source>
        <strain evidence="8">2N</strain>
    </source>
</reference>
<evidence type="ECO:0000256" key="6">
    <source>
        <dbReference type="SAM" id="MobiDB-lite"/>
    </source>
</evidence>
<evidence type="ECO:0000256" key="1">
    <source>
        <dbReference type="ARBA" id="ARBA00004236"/>
    </source>
</evidence>
<accession>A0A286XRU9</accession>
<protein>
    <recommendedName>
        <fullName evidence="10">CD177 molecule</fullName>
    </recommendedName>
</protein>
<dbReference type="GO" id="GO:0044853">
    <property type="term" value="C:plasma membrane raft"/>
    <property type="evidence" value="ECO:0007669"/>
    <property type="project" value="TreeGrafter"/>
</dbReference>
<dbReference type="Ensembl" id="ENSCPOT00000041029.1">
    <property type="protein sequence ID" value="ENSCPOP00000028241.1"/>
    <property type="gene ID" value="ENSCPOG00000030020.1"/>
</dbReference>
<proteinExistence type="predicted"/>
<dbReference type="EMBL" id="AAKN02048215">
    <property type="status" value="NOT_ANNOTATED_CDS"/>
    <property type="molecule type" value="Genomic_DNA"/>
</dbReference>
<dbReference type="VEuPathDB" id="HostDB:ENSCPOG00000030020"/>
<feature type="signal peptide" evidence="7">
    <location>
        <begin position="1"/>
        <end position="16"/>
    </location>
</feature>
<dbReference type="OMA" id="EARVMEH"/>
<dbReference type="AlphaFoldDB" id="A0A286XRU9"/>
<evidence type="ECO:0000256" key="7">
    <source>
        <dbReference type="SAM" id="SignalP"/>
    </source>
</evidence>
<sequence length="143" mass="15879">MLAFLGVTFLLPDVQTLYCQWGTVEVVKNVSELPYEWTNSQTTCETGEGCRETAILIKNGPQVTLLLSKGCTMEKDQEATVTEHRAGPGLSIISYTRVCRHGFFCNDLSTTDRLSGLPTATGANPECWRGQGRGTWREEDRTE</sequence>
<name>A0A286XRU9_CAVPO</name>
<dbReference type="InParanoid" id="A0A286XRU9"/>
<dbReference type="GO" id="GO:0043315">
    <property type="term" value="P:positive regulation of neutrophil degranulation"/>
    <property type="evidence" value="ECO:0007669"/>
    <property type="project" value="TreeGrafter"/>
</dbReference>
<comment type="subcellular location">
    <subcellularLocation>
        <location evidence="1">Cell membrane</location>
    </subcellularLocation>
</comment>
<keyword evidence="4" id="KW-0472">Membrane</keyword>
<evidence type="ECO:0008006" key="10">
    <source>
        <dbReference type="Google" id="ProtNLM"/>
    </source>
</evidence>
<feature type="chain" id="PRO_5046569635" description="CD177 molecule" evidence="7">
    <location>
        <begin position="17"/>
        <end position="143"/>
    </location>
</feature>
<evidence type="ECO:0000313" key="9">
    <source>
        <dbReference type="Proteomes" id="UP000005447"/>
    </source>
</evidence>
<keyword evidence="9" id="KW-1185">Reference proteome</keyword>
<evidence type="ECO:0000256" key="2">
    <source>
        <dbReference type="ARBA" id="ARBA00022475"/>
    </source>
</evidence>
<keyword evidence="2" id="KW-1003">Cell membrane</keyword>
<dbReference type="Proteomes" id="UP000005447">
    <property type="component" value="Unassembled WGS sequence"/>
</dbReference>
<dbReference type="PANTHER" id="PTHR16529:SF8">
    <property type="entry name" value="CD177 ANTIGEN"/>
    <property type="match status" value="1"/>
</dbReference>
<evidence type="ECO:0000313" key="8">
    <source>
        <dbReference type="Ensembl" id="ENSCPOP00000028241.1"/>
    </source>
</evidence>
<organism evidence="8 9">
    <name type="scientific">Cavia porcellus</name>
    <name type="common">Guinea pig</name>
    <dbReference type="NCBI Taxonomy" id="10141"/>
    <lineage>
        <taxon>Eukaryota</taxon>
        <taxon>Metazoa</taxon>
        <taxon>Chordata</taxon>
        <taxon>Craniata</taxon>
        <taxon>Vertebrata</taxon>
        <taxon>Euteleostomi</taxon>
        <taxon>Mammalia</taxon>
        <taxon>Eutheria</taxon>
        <taxon>Euarchontoglires</taxon>
        <taxon>Glires</taxon>
        <taxon>Rodentia</taxon>
        <taxon>Hystricomorpha</taxon>
        <taxon>Caviidae</taxon>
        <taxon>Cavia</taxon>
    </lineage>
</organism>
<feature type="region of interest" description="Disordered" evidence="6">
    <location>
        <begin position="120"/>
        <end position="143"/>
    </location>
</feature>
<evidence type="ECO:0000256" key="4">
    <source>
        <dbReference type="ARBA" id="ARBA00023136"/>
    </source>
</evidence>
<reference evidence="8" key="2">
    <citation type="submission" date="2025-08" db="UniProtKB">
        <authorList>
            <consortium name="Ensembl"/>
        </authorList>
    </citation>
    <scope>IDENTIFICATION</scope>
    <source>
        <strain evidence="8">2N</strain>
    </source>
</reference>
<dbReference type="GO" id="GO:0007159">
    <property type="term" value="P:leukocyte cell-cell adhesion"/>
    <property type="evidence" value="ECO:0007669"/>
    <property type="project" value="TreeGrafter"/>
</dbReference>
<evidence type="ECO:0000256" key="3">
    <source>
        <dbReference type="ARBA" id="ARBA00022729"/>
    </source>
</evidence>
<dbReference type="STRING" id="10141.ENSCPOP00000028241"/>
<dbReference type="InterPro" id="IPR051899">
    <property type="entry name" value="Fert-Immune_med_protein"/>
</dbReference>
<reference evidence="9" key="1">
    <citation type="journal article" date="2011" name="Nature">
        <title>A high-resolution map of human evolutionary constraint using 29 mammals.</title>
        <authorList>
            <person name="Lindblad-Toh K."/>
            <person name="Garber M."/>
            <person name="Zuk O."/>
            <person name="Lin M.F."/>
            <person name="Parker B.J."/>
            <person name="Washietl S."/>
            <person name="Kheradpour P."/>
            <person name="Ernst J."/>
            <person name="Jordan G."/>
            <person name="Mauceli E."/>
            <person name="Ward L.D."/>
            <person name="Lowe C.B."/>
            <person name="Holloway A.K."/>
            <person name="Clamp M."/>
            <person name="Gnerre S."/>
            <person name="Alfoldi J."/>
            <person name="Beal K."/>
            <person name="Chang J."/>
            <person name="Clawson H."/>
            <person name="Cuff J."/>
            <person name="Di Palma F."/>
            <person name="Fitzgerald S."/>
            <person name="Flicek P."/>
            <person name="Guttman M."/>
            <person name="Hubisz M.J."/>
            <person name="Jaffe D.B."/>
            <person name="Jungreis I."/>
            <person name="Kent W.J."/>
            <person name="Kostka D."/>
            <person name="Lara M."/>
            <person name="Martins A.L."/>
            <person name="Massingham T."/>
            <person name="Moltke I."/>
            <person name="Raney B.J."/>
            <person name="Rasmussen M.D."/>
            <person name="Robinson J."/>
            <person name="Stark A."/>
            <person name="Vilella A.J."/>
            <person name="Wen J."/>
            <person name="Xie X."/>
            <person name="Zody M.C."/>
            <person name="Baldwin J."/>
            <person name="Bloom T."/>
            <person name="Chin C.W."/>
            <person name="Heiman D."/>
            <person name="Nicol R."/>
            <person name="Nusbaum C."/>
            <person name="Young S."/>
            <person name="Wilkinson J."/>
            <person name="Worley K.C."/>
            <person name="Kovar C.L."/>
            <person name="Muzny D.M."/>
            <person name="Gibbs R.A."/>
            <person name="Cree A."/>
            <person name="Dihn H.H."/>
            <person name="Fowler G."/>
            <person name="Jhangiani S."/>
            <person name="Joshi V."/>
            <person name="Lee S."/>
            <person name="Lewis L.R."/>
            <person name="Nazareth L.V."/>
            <person name="Okwuonu G."/>
            <person name="Santibanez J."/>
            <person name="Warren W.C."/>
            <person name="Mardis E.R."/>
            <person name="Weinstock G.M."/>
            <person name="Wilson R.K."/>
            <person name="Delehaunty K."/>
            <person name="Dooling D."/>
            <person name="Fronik C."/>
            <person name="Fulton L."/>
            <person name="Fulton B."/>
            <person name="Graves T."/>
            <person name="Minx P."/>
            <person name="Sodergren E."/>
            <person name="Birney E."/>
            <person name="Margulies E.H."/>
            <person name="Herrero J."/>
            <person name="Green E.D."/>
            <person name="Haussler D."/>
            <person name="Siepel A."/>
            <person name="Goldman N."/>
            <person name="Pollard K.S."/>
            <person name="Pedersen J.S."/>
            <person name="Lander E.S."/>
            <person name="Kellis M."/>
        </authorList>
    </citation>
    <scope>NUCLEOTIDE SEQUENCE [LARGE SCALE GENOMIC DNA]</scope>
    <source>
        <strain evidence="9">2N</strain>
    </source>
</reference>
<evidence type="ECO:0000256" key="5">
    <source>
        <dbReference type="ARBA" id="ARBA00023180"/>
    </source>
</evidence>
<dbReference type="GO" id="GO:2001044">
    <property type="term" value="P:regulation of integrin-mediated signaling pathway"/>
    <property type="evidence" value="ECO:0007669"/>
    <property type="project" value="TreeGrafter"/>
</dbReference>
<dbReference type="GO" id="GO:0098742">
    <property type="term" value="P:cell-cell adhesion via plasma-membrane adhesion molecules"/>
    <property type="evidence" value="ECO:0007669"/>
    <property type="project" value="TreeGrafter"/>
</dbReference>
<keyword evidence="3 7" id="KW-0732">Signal</keyword>
<dbReference type="GO" id="GO:0045217">
    <property type="term" value="P:cell-cell junction maintenance"/>
    <property type="evidence" value="ECO:0007669"/>
    <property type="project" value="TreeGrafter"/>
</dbReference>
<dbReference type="CDD" id="cd23623">
    <property type="entry name" value="TFP_LU_ECD_CD177_rpt1"/>
    <property type="match status" value="1"/>
</dbReference>
<dbReference type="Bgee" id="ENSCPOG00000030020">
    <property type="expression patterns" value="Expressed in testis and 2 other cell types or tissues"/>
</dbReference>